<organism evidence="2 3">
    <name type="scientific">Aspergillus sclerotioniger CBS 115572</name>
    <dbReference type="NCBI Taxonomy" id="1450535"/>
    <lineage>
        <taxon>Eukaryota</taxon>
        <taxon>Fungi</taxon>
        <taxon>Dikarya</taxon>
        <taxon>Ascomycota</taxon>
        <taxon>Pezizomycotina</taxon>
        <taxon>Eurotiomycetes</taxon>
        <taxon>Eurotiomycetidae</taxon>
        <taxon>Eurotiales</taxon>
        <taxon>Aspergillaceae</taxon>
        <taxon>Aspergillus</taxon>
        <taxon>Aspergillus subgen. Circumdati</taxon>
    </lineage>
</organism>
<accession>A0A317WV05</accession>
<dbReference type="GO" id="GO:0016787">
    <property type="term" value="F:hydrolase activity"/>
    <property type="evidence" value="ECO:0007669"/>
    <property type="project" value="UniProtKB-KW"/>
</dbReference>
<dbReference type="InterPro" id="IPR000073">
    <property type="entry name" value="AB_hydrolase_1"/>
</dbReference>
<sequence length="259" mass="28653">MSLPQPTIVLVHGAWHTPANYAPFTTQLESQGFTVHCPHLPSCTNTSPPPATYHDDVATVRNLVTSLVNKGESILMILHSYGGAIGTDAIQGLDLPTRTANNLPGGVIHLLYMCAYIQQTGRSVWDVITQAQMTGFWPQFVENKPDGSTFPVDPVQLFLGDCDEAQIAAALPHLVRSPLSVFHTPSSGDAWRRLPVTYVTTTKDYSVPRVYQDIMLKRVDEEGVKVKLVDVDTAHSVFLSRMDEMVKLVEEVVRDERNK</sequence>
<dbReference type="Pfam" id="PF12697">
    <property type="entry name" value="Abhydrolase_6"/>
    <property type="match status" value="1"/>
</dbReference>
<dbReference type="SUPFAM" id="SSF53474">
    <property type="entry name" value="alpha/beta-Hydrolases"/>
    <property type="match status" value="1"/>
</dbReference>
<evidence type="ECO:0000313" key="3">
    <source>
        <dbReference type="Proteomes" id="UP000246702"/>
    </source>
</evidence>
<dbReference type="InterPro" id="IPR029058">
    <property type="entry name" value="AB_hydrolase_fold"/>
</dbReference>
<dbReference type="InterPro" id="IPR052897">
    <property type="entry name" value="Sec-Metab_Biosynth_Hydrolase"/>
</dbReference>
<reference evidence="2 3" key="1">
    <citation type="submission" date="2016-12" db="EMBL/GenBank/DDBJ databases">
        <title>The genomes of Aspergillus section Nigri reveals drivers in fungal speciation.</title>
        <authorList>
            <consortium name="DOE Joint Genome Institute"/>
            <person name="Vesth T.C."/>
            <person name="Nybo J."/>
            <person name="Theobald S."/>
            <person name="Brandl J."/>
            <person name="Frisvad J.C."/>
            <person name="Nielsen K.F."/>
            <person name="Lyhne E.K."/>
            <person name="Kogle M.E."/>
            <person name="Kuo A."/>
            <person name="Riley R."/>
            <person name="Clum A."/>
            <person name="Nolan M."/>
            <person name="Lipzen A."/>
            <person name="Salamov A."/>
            <person name="Henrissat B."/>
            <person name="Wiebenga A."/>
            <person name="De Vries R.P."/>
            <person name="Grigoriev I.V."/>
            <person name="Mortensen U.H."/>
            <person name="Andersen M.R."/>
            <person name="Baker S.E."/>
        </authorList>
    </citation>
    <scope>NUCLEOTIDE SEQUENCE [LARGE SCALE GENOMIC DNA]</scope>
    <source>
        <strain evidence="2 3">CBS 115572</strain>
    </source>
</reference>
<dbReference type="RefSeq" id="XP_025467883.1">
    <property type="nucleotide sequence ID" value="XM_025611702.1"/>
</dbReference>
<dbReference type="Proteomes" id="UP000246702">
    <property type="component" value="Unassembled WGS sequence"/>
</dbReference>
<comment type="caution">
    <text evidence="2">The sequence shown here is derived from an EMBL/GenBank/DDBJ whole genome shotgun (WGS) entry which is preliminary data.</text>
</comment>
<dbReference type="AlphaFoldDB" id="A0A317WV05"/>
<dbReference type="STRING" id="1450535.A0A317WV05"/>
<dbReference type="PANTHER" id="PTHR37017:SF10">
    <property type="entry name" value="AB HYDROLASE-1 DOMAIN-CONTAINING PROTEIN"/>
    <property type="match status" value="1"/>
</dbReference>
<proteinExistence type="predicted"/>
<keyword evidence="2" id="KW-0378">Hydrolase</keyword>
<dbReference type="Gene3D" id="3.40.50.1820">
    <property type="entry name" value="alpha/beta hydrolase"/>
    <property type="match status" value="1"/>
</dbReference>
<keyword evidence="3" id="KW-1185">Reference proteome</keyword>
<dbReference type="EMBL" id="MSFK01000013">
    <property type="protein sequence ID" value="PWY88100.1"/>
    <property type="molecule type" value="Genomic_DNA"/>
</dbReference>
<dbReference type="OrthoDB" id="408373at2759"/>
<protein>
    <submittedName>
        <fullName evidence="2">Alpha/beta-hydrolase</fullName>
    </submittedName>
</protein>
<dbReference type="PANTHER" id="PTHR37017">
    <property type="entry name" value="AB HYDROLASE-1 DOMAIN-CONTAINING PROTEIN-RELATED"/>
    <property type="match status" value="1"/>
</dbReference>
<evidence type="ECO:0000259" key="1">
    <source>
        <dbReference type="Pfam" id="PF12697"/>
    </source>
</evidence>
<name>A0A317WV05_9EURO</name>
<feature type="domain" description="AB hydrolase-1" evidence="1">
    <location>
        <begin position="8"/>
        <end position="247"/>
    </location>
</feature>
<dbReference type="GeneID" id="37113845"/>
<evidence type="ECO:0000313" key="2">
    <source>
        <dbReference type="EMBL" id="PWY88100.1"/>
    </source>
</evidence>
<gene>
    <name evidence="2" type="ORF">BO94DRAFT_535106</name>
</gene>